<keyword evidence="10" id="KW-1185">Reference proteome</keyword>
<sequence length="310" mass="34538">MTATKAANSGPTVRRRHSAWRRIGVPYAHLAPALIAIVLTTIYPLGIALVNSFRHWRVNETREPQQFVGFDQYTKALTDDTFHNAVWVTVLFTVLSVVLSVGLGLGIALVLNKATWLNGLTKALLILPFAIAPALKGYSWRFMFNPDYGVYDTMLDTMLPFTRDINWLGEPFWALVVVTLSEIWGWAPLIALMFLGGLGAISPEIRDAARVDGANPWQEFWRISFPLLRPLILIVVFLKAVWSVKMFDQVVTTTGGGPGRATETLNFFAYEQGFTFLDIGYASAVSWILVIVLGVLATGYLILMGRQEQK</sequence>
<keyword evidence="6 7" id="KW-0472">Membrane</keyword>
<keyword evidence="5 7" id="KW-1133">Transmembrane helix</keyword>
<comment type="caution">
    <text evidence="9">The sequence shown here is derived from an EMBL/GenBank/DDBJ whole genome shotgun (WGS) entry which is preliminary data.</text>
</comment>
<proteinExistence type="inferred from homology"/>
<comment type="subcellular location">
    <subcellularLocation>
        <location evidence="1 7">Cell membrane</location>
        <topology evidence="1 7">Multi-pass membrane protein</topology>
    </subcellularLocation>
</comment>
<organism evidence="9 10">
    <name type="scientific">Nocardia speluncae</name>
    <dbReference type="NCBI Taxonomy" id="419477"/>
    <lineage>
        <taxon>Bacteria</taxon>
        <taxon>Bacillati</taxon>
        <taxon>Actinomycetota</taxon>
        <taxon>Actinomycetes</taxon>
        <taxon>Mycobacteriales</taxon>
        <taxon>Nocardiaceae</taxon>
        <taxon>Nocardia</taxon>
    </lineage>
</organism>
<dbReference type="Proteomes" id="UP000565715">
    <property type="component" value="Unassembled WGS sequence"/>
</dbReference>
<evidence type="ECO:0000256" key="7">
    <source>
        <dbReference type="RuleBase" id="RU363032"/>
    </source>
</evidence>
<evidence type="ECO:0000313" key="10">
    <source>
        <dbReference type="Proteomes" id="UP000565715"/>
    </source>
</evidence>
<dbReference type="InterPro" id="IPR035906">
    <property type="entry name" value="MetI-like_sf"/>
</dbReference>
<dbReference type="SUPFAM" id="SSF161098">
    <property type="entry name" value="MetI-like"/>
    <property type="match status" value="1"/>
</dbReference>
<evidence type="ECO:0000256" key="5">
    <source>
        <dbReference type="ARBA" id="ARBA00022989"/>
    </source>
</evidence>
<dbReference type="Gene3D" id="1.10.3720.10">
    <property type="entry name" value="MetI-like"/>
    <property type="match status" value="1"/>
</dbReference>
<keyword evidence="3" id="KW-1003">Cell membrane</keyword>
<dbReference type="InterPro" id="IPR000515">
    <property type="entry name" value="MetI-like"/>
</dbReference>
<evidence type="ECO:0000259" key="8">
    <source>
        <dbReference type="PROSITE" id="PS50928"/>
    </source>
</evidence>
<dbReference type="PANTHER" id="PTHR43005">
    <property type="entry name" value="BLR7065 PROTEIN"/>
    <property type="match status" value="1"/>
</dbReference>
<accession>A0A846XBP0</accession>
<evidence type="ECO:0000256" key="1">
    <source>
        <dbReference type="ARBA" id="ARBA00004651"/>
    </source>
</evidence>
<dbReference type="PANTHER" id="PTHR43005:SF1">
    <property type="entry name" value="SPERMIDINE_PUTRESCINE TRANSPORT SYSTEM PERMEASE PROTEIN"/>
    <property type="match status" value="1"/>
</dbReference>
<dbReference type="GO" id="GO:0055085">
    <property type="term" value="P:transmembrane transport"/>
    <property type="evidence" value="ECO:0007669"/>
    <property type="project" value="InterPro"/>
</dbReference>
<evidence type="ECO:0000256" key="4">
    <source>
        <dbReference type="ARBA" id="ARBA00022692"/>
    </source>
</evidence>
<dbReference type="PROSITE" id="PS50928">
    <property type="entry name" value="ABC_TM1"/>
    <property type="match status" value="1"/>
</dbReference>
<feature type="transmembrane region" description="Helical" evidence="7">
    <location>
        <begin position="123"/>
        <end position="140"/>
    </location>
</feature>
<evidence type="ECO:0000256" key="3">
    <source>
        <dbReference type="ARBA" id="ARBA00022475"/>
    </source>
</evidence>
<protein>
    <submittedName>
        <fullName evidence="9">Sugar ABC transporter permease</fullName>
    </submittedName>
</protein>
<reference evidence="9 10" key="1">
    <citation type="submission" date="2020-04" db="EMBL/GenBank/DDBJ databases">
        <title>MicrobeNet Type strains.</title>
        <authorList>
            <person name="Nicholson A.C."/>
        </authorList>
    </citation>
    <scope>NUCLEOTIDE SEQUENCE [LARGE SCALE GENOMIC DNA]</scope>
    <source>
        <strain evidence="9 10">DSM 45078</strain>
    </source>
</reference>
<dbReference type="AlphaFoldDB" id="A0A846XBP0"/>
<feature type="transmembrane region" description="Helical" evidence="7">
    <location>
        <begin position="279"/>
        <end position="303"/>
    </location>
</feature>
<evidence type="ECO:0000256" key="2">
    <source>
        <dbReference type="ARBA" id="ARBA00022448"/>
    </source>
</evidence>
<dbReference type="Pfam" id="PF00528">
    <property type="entry name" value="BPD_transp_1"/>
    <property type="match status" value="1"/>
</dbReference>
<name>A0A846XBP0_9NOCA</name>
<dbReference type="EMBL" id="JAAXOO010000001">
    <property type="protein sequence ID" value="NKY32539.1"/>
    <property type="molecule type" value="Genomic_DNA"/>
</dbReference>
<feature type="transmembrane region" description="Helical" evidence="7">
    <location>
        <begin position="223"/>
        <end position="242"/>
    </location>
</feature>
<feature type="transmembrane region" description="Helical" evidence="7">
    <location>
        <begin position="183"/>
        <end position="202"/>
    </location>
</feature>
<dbReference type="RefSeq" id="WP_084470619.1">
    <property type="nucleotide sequence ID" value="NZ_JAAXOO010000001.1"/>
</dbReference>
<feature type="domain" description="ABC transmembrane type-1" evidence="8">
    <location>
        <begin position="86"/>
        <end position="302"/>
    </location>
</feature>
<feature type="transmembrane region" description="Helical" evidence="7">
    <location>
        <begin position="24"/>
        <end position="50"/>
    </location>
</feature>
<dbReference type="GO" id="GO:0005886">
    <property type="term" value="C:plasma membrane"/>
    <property type="evidence" value="ECO:0007669"/>
    <property type="project" value="UniProtKB-SubCell"/>
</dbReference>
<comment type="similarity">
    <text evidence="7">Belongs to the binding-protein-dependent transport system permease family.</text>
</comment>
<keyword evidence="4 7" id="KW-0812">Transmembrane</keyword>
<keyword evidence="2 7" id="KW-0813">Transport</keyword>
<feature type="transmembrane region" description="Helical" evidence="7">
    <location>
        <begin position="85"/>
        <end position="111"/>
    </location>
</feature>
<evidence type="ECO:0000313" key="9">
    <source>
        <dbReference type="EMBL" id="NKY32539.1"/>
    </source>
</evidence>
<dbReference type="CDD" id="cd06261">
    <property type="entry name" value="TM_PBP2"/>
    <property type="match status" value="1"/>
</dbReference>
<evidence type="ECO:0000256" key="6">
    <source>
        <dbReference type="ARBA" id="ARBA00023136"/>
    </source>
</evidence>
<gene>
    <name evidence="9" type="ORF">HGA13_05530</name>
</gene>